<dbReference type="GeneID" id="59052981"/>
<dbReference type="RefSeq" id="XP_036263503.1">
    <property type="nucleotide sequence ID" value="XM_036407263.1"/>
</dbReference>
<sequence length="61" mass="6815">MDSKLTLKLLDATRDTAELVLDVFSGDCPNLVGVNMTEHVRGYLGLIGKAGCYFRKYFDGW</sequence>
<dbReference type="Proteomes" id="UP000054928">
    <property type="component" value="Unassembled WGS sequence"/>
</dbReference>
<keyword evidence="2" id="KW-1185">Reference proteome</keyword>
<dbReference type="AlphaFoldDB" id="A0A0N7L8G2"/>
<name>A0A0N7L8G2_PLAHL</name>
<proteinExistence type="predicted"/>
<accession>A0A0N7L8G2</accession>
<organism evidence="1 2">
    <name type="scientific">Plasmopara halstedii</name>
    <name type="common">Downy mildew of sunflower</name>
    <dbReference type="NCBI Taxonomy" id="4781"/>
    <lineage>
        <taxon>Eukaryota</taxon>
        <taxon>Sar</taxon>
        <taxon>Stramenopiles</taxon>
        <taxon>Oomycota</taxon>
        <taxon>Peronosporomycetes</taxon>
        <taxon>Peronosporales</taxon>
        <taxon>Peronosporaceae</taxon>
        <taxon>Plasmopara</taxon>
    </lineage>
</organism>
<protein>
    <submittedName>
        <fullName evidence="1">Uncharacterized protein</fullName>
    </submittedName>
</protein>
<evidence type="ECO:0000313" key="2">
    <source>
        <dbReference type="Proteomes" id="UP000054928"/>
    </source>
</evidence>
<dbReference type="EMBL" id="CCYD01003092">
    <property type="protein sequence ID" value="CEG49787.1"/>
    <property type="molecule type" value="Genomic_DNA"/>
</dbReference>
<evidence type="ECO:0000313" key="1">
    <source>
        <dbReference type="EMBL" id="CEG49787.1"/>
    </source>
</evidence>
<reference evidence="2" key="1">
    <citation type="submission" date="2014-09" db="EMBL/GenBank/DDBJ databases">
        <authorList>
            <person name="Sharma Rahul"/>
            <person name="Thines Marco"/>
        </authorList>
    </citation>
    <scope>NUCLEOTIDE SEQUENCE [LARGE SCALE GENOMIC DNA]</scope>
</reference>